<dbReference type="Pfam" id="PF02873">
    <property type="entry name" value="MurB_C"/>
    <property type="match status" value="1"/>
</dbReference>
<keyword evidence="10 16" id="KW-0133">Cell shape</keyword>
<dbReference type="PANTHER" id="PTHR21071">
    <property type="entry name" value="UDP-N-ACETYLENOLPYRUVOYLGLUCOSAMINE REDUCTASE"/>
    <property type="match status" value="1"/>
</dbReference>
<dbReference type="STRING" id="1798543.A2898_04080"/>
<evidence type="ECO:0000256" key="9">
    <source>
        <dbReference type="ARBA" id="ARBA00022857"/>
    </source>
</evidence>
<dbReference type="GO" id="GO:0008360">
    <property type="term" value="P:regulation of cell shape"/>
    <property type="evidence" value="ECO:0007669"/>
    <property type="project" value="UniProtKB-KW"/>
</dbReference>
<dbReference type="InterPro" id="IPR016169">
    <property type="entry name" value="FAD-bd_PCMH_sub2"/>
</dbReference>
<dbReference type="InterPro" id="IPR016167">
    <property type="entry name" value="FAD-bd_PCMH_sub1"/>
</dbReference>
<keyword evidence="7 16" id="KW-0285">Flavoprotein</keyword>
<gene>
    <name evidence="16" type="primary">murB</name>
    <name evidence="18" type="ORF">A2898_04080</name>
</gene>
<evidence type="ECO:0000256" key="6">
    <source>
        <dbReference type="ARBA" id="ARBA00022618"/>
    </source>
</evidence>
<evidence type="ECO:0000256" key="4">
    <source>
        <dbReference type="ARBA" id="ARBA00004752"/>
    </source>
</evidence>
<evidence type="ECO:0000256" key="3">
    <source>
        <dbReference type="ARBA" id="ARBA00004496"/>
    </source>
</evidence>
<dbReference type="SUPFAM" id="SSF56194">
    <property type="entry name" value="Uridine diphospho-N-Acetylenolpyruvylglucosamine reductase, MurB, C-terminal domain"/>
    <property type="match status" value="1"/>
</dbReference>
<dbReference type="GO" id="GO:0071949">
    <property type="term" value="F:FAD binding"/>
    <property type="evidence" value="ECO:0007669"/>
    <property type="project" value="InterPro"/>
</dbReference>
<evidence type="ECO:0000256" key="2">
    <source>
        <dbReference type="ARBA" id="ARBA00003921"/>
    </source>
</evidence>
<dbReference type="InterPro" id="IPR036635">
    <property type="entry name" value="MurB_C_sf"/>
</dbReference>
<protein>
    <recommendedName>
        <fullName evidence="16">UDP-N-acetylenolpyruvoylglucosamine reductase</fullName>
        <ecNumber evidence="16">1.3.1.98</ecNumber>
    </recommendedName>
    <alternativeName>
        <fullName evidence="16">UDP-N-acetylmuramate dehydrogenase</fullName>
    </alternativeName>
</protein>
<feature type="domain" description="FAD-binding PCMH-type" evidence="17">
    <location>
        <begin position="25"/>
        <end position="205"/>
    </location>
</feature>
<accession>A0A1G2B0R4</accession>
<dbReference type="InterPro" id="IPR003170">
    <property type="entry name" value="MurB"/>
</dbReference>
<evidence type="ECO:0000313" key="18">
    <source>
        <dbReference type="EMBL" id="OGY82748.1"/>
    </source>
</evidence>
<dbReference type="NCBIfam" id="NF010480">
    <property type="entry name" value="PRK13905.1"/>
    <property type="match status" value="1"/>
</dbReference>
<name>A0A1G2B0R4_9BACT</name>
<dbReference type="SUPFAM" id="SSF56176">
    <property type="entry name" value="FAD-binding/transporter-associated domain-like"/>
    <property type="match status" value="1"/>
</dbReference>
<keyword evidence="8 16" id="KW-0274">FAD</keyword>
<keyword evidence="9 16" id="KW-0521">NADP</keyword>
<dbReference type="Gene3D" id="3.90.78.10">
    <property type="entry name" value="UDP-N-acetylenolpyruvoylglucosamine reductase, C-terminal domain"/>
    <property type="match status" value="1"/>
</dbReference>
<keyword evidence="13 16" id="KW-0131">Cell cycle</keyword>
<evidence type="ECO:0000256" key="8">
    <source>
        <dbReference type="ARBA" id="ARBA00022827"/>
    </source>
</evidence>
<evidence type="ECO:0000256" key="1">
    <source>
        <dbReference type="ARBA" id="ARBA00001974"/>
    </source>
</evidence>
<dbReference type="AlphaFoldDB" id="A0A1G2B0R4"/>
<evidence type="ECO:0000256" key="16">
    <source>
        <dbReference type="HAMAP-Rule" id="MF_00037"/>
    </source>
</evidence>
<comment type="function">
    <text evidence="2 16">Cell wall formation.</text>
</comment>
<keyword evidence="5 16" id="KW-0963">Cytoplasm</keyword>
<dbReference type="GO" id="GO:0005829">
    <property type="term" value="C:cytosol"/>
    <property type="evidence" value="ECO:0007669"/>
    <property type="project" value="TreeGrafter"/>
</dbReference>
<comment type="pathway">
    <text evidence="4 16">Cell wall biogenesis; peptidoglycan biosynthesis.</text>
</comment>
<evidence type="ECO:0000256" key="13">
    <source>
        <dbReference type="ARBA" id="ARBA00023306"/>
    </source>
</evidence>
<comment type="catalytic activity">
    <reaction evidence="15 16">
        <text>UDP-N-acetyl-alpha-D-muramate + NADP(+) = UDP-N-acetyl-3-O-(1-carboxyvinyl)-alpha-D-glucosamine + NADPH + H(+)</text>
        <dbReference type="Rhea" id="RHEA:12248"/>
        <dbReference type="ChEBI" id="CHEBI:15378"/>
        <dbReference type="ChEBI" id="CHEBI:57783"/>
        <dbReference type="ChEBI" id="CHEBI:58349"/>
        <dbReference type="ChEBI" id="CHEBI:68483"/>
        <dbReference type="ChEBI" id="CHEBI:70757"/>
        <dbReference type="EC" id="1.3.1.98"/>
    </reaction>
</comment>
<evidence type="ECO:0000256" key="10">
    <source>
        <dbReference type="ARBA" id="ARBA00022960"/>
    </source>
</evidence>
<evidence type="ECO:0000256" key="11">
    <source>
        <dbReference type="ARBA" id="ARBA00022984"/>
    </source>
</evidence>
<dbReference type="UniPathway" id="UPA00219"/>
<feature type="active site" description="Proton donor" evidence="16">
    <location>
        <position position="218"/>
    </location>
</feature>
<proteinExistence type="inferred from homology"/>
<evidence type="ECO:0000313" key="19">
    <source>
        <dbReference type="Proteomes" id="UP000179164"/>
    </source>
</evidence>
<keyword evidence="12 16" id="KW-0560">Oxidoreductase</keyword>
<keyword evidence="14 16" id="KW-0961">Cell wall biogenesis/degradation</keyword>
<feature type="active site" evidence="16">
    <location>
        <position position="288"/>
    </location>
</feature>
<evidence type="ECO:0000256" key="12">
    <source>
        <dbReference type="ARBA" id="ARBA00023002"/>
    </source>
</evidence>
<dbReference type="InterPro" id="IPR011601">
    <property type="entry name" value="MurB_C"/>
</dbReference>
<evidence type="ECO:0000259" key="17">
    <source>
        <dbReference type="PROSITE" id="PS51387"/>
    </source>
</evidence>
<comment type="caution">
    <text evidence="18">The sequence shown here is derived from an EMBL/GenBank/DDBJ whole genome shotgun (WGS) entry which is preliminary data.</text>
</comment>
<dbReference type="GO" id="GO:0008762">
    <property type="term" value="F:UDP-N-acetylmuramate dehydrogenase activity"/>
    <property type="evidence" value="ECO:0007669"/>
    <property type="project" value="UniProtKB-UniRule"/>
</dbReference>
<comment type="subcellular location">
    <subcellularLocation>
        <location evidence="3 16">Cytoplasm</location>
    </subcellularLocation>
</comment>
<dbReference type="HAMAP" id="MF_00037">
    <property type="entry name" value="MurB"/>
    <property type="match status" value="1"/>
</dbReference>
<evidence type="ECO:0000256" key="5">
    <source>
        <dbReference type="ARBA" id="ARBA00022490"/>
    </source>
</evidence>
<keyword evidence="11 16" id="KW-0573">Peptidoglycan synthesis</keyword>
<feature type="active site" evidence="16">
    <location>
        <position position="168"/>
    </location>
</feature>
<dbReference type="EMBL" id="MHKE01000017">
    <property type="protein sequence ID" value="OGY82748.1"/>
    <property type="molecule type" value="Genomic_DNA"/>
</dbReference>
<keyword evidence="6 16" id="KW-0132">Cell division</keyword>
<dbReference type="Pfam" id="PF01565">
    <property type="entry name" value="FAD_binding_4"/>
    <property type="match status" value="1"/>
</dbReference>
<reference evidence="18 19" key="1">
    <citation type="journal article" date="2016" name="Nat. Commun.">
        <title>Thousands of microbial genomes shed light on interconnected biogeochemical processes in an aquifer system.</title>
        <authorList>
            <person name="Anantharaman K."/>
            <person name="Brown C.T."/>
            <person name="Hug L.A."/>
            <person name="Sharon I."/>
            <person name="Castelle C.J."/>
            <person name="Probst A.J."/>
            <person name="Thomas B.C."/>
            <person name="Singh A."/>
            <person name="Wilkins M.J."/>
            <person name="Karaoz U."/>
            <person name="Brodie E.L."/>
            <person name="Williams K.H."/>
            <person name="Hubbard S.S."/>
            <person name="Banfield J.F."/>
        </authorList>
    </citation>
    <scope>NUCLEOTIDE SEQUENCE [LARGE SCALE GENOMIC DNA]</scope>
</reference>
<dbReference type="InterPro" id="IPR016166">
    <property type="entry name" value="FAD-bd_PCMH"/>
</dbReference>
<dbReference type="Gene3D" id="3.30.43.10">
    <property type="entry name" value="Uridine Diphospho-n-acetylenolpyruvylglucosamine Reductase, domain 2"/>
    <property type="match status" value="1"/>
</dbReference>
<evidence type="ECO:0000256" key="7">
    <source>
        <dbReference type="ARBA" id="ARBA00022630"/>
    </source>
</evidence>
<dbReference type="NCBIfam" id="TIGR00179">
    <property type="entry name" value="murB"/>
    <property type="match status" value="1"/>
</dbReference>
<dbReference type="GO" id="GO:0009252">
    <property type="term" value="P:peptidoglycan biosynthetic process"/>
    <property type="evidence" value="ECO:0007669"/>
    <property type="project" value="UniProtKB-UniRule"/>
</dbReference>
<organism evidence="18 19">
    <name type="scientific">Candidatus Kerfeldbacteria bacterium RIFCSPLOWO2_01_FULL_48_11</name>
    <dbReference type="NCBI Taxonomy" id="1798543"/>
    <lineage>
        <taxon>Bacteria</taxon>
        <taxon>Candidatus Kerfeldiibacteriota</taxon>
    </lineage>
</organism>
<dbReference type="InterPro" id="IPR006094">
    <property type="entry name" value="Oxid_FAD_bind_N"/>
</dbReference>
<dbReference type="GO" id="GO:0051301">
    <property type="term" value="P:cell division"/>
    <property type="evidence" value="ECO:0007669"/>
    <property type="project" value="UniProtKB-KW"/>
</dbReference>
<evidence type="ECO:0000256" key="14">
    <source>
        <dbReference type="ARBA" id="ARBA00023316"/>
    </source>
</evidence>
<evidence type="ECO:0000256" key="15">
    <source>
        <dbReference type="ARBA" id="ARBA00048914"/>
    </source>
</evidence>
<comment type="cofactor">
    <cofactor evidence="1 16">
        <name>FAD</name>
        <dbReference type="ChEBI" id="CHEBI:57692"/>
    </cofactor>
</comment>
<dbReference type="Proteomes" id="UP000179164">
    <property type="component" value="Unassembled WGS sequence"/>
</dbReference>
<dbReference type="GO" id="GO:0071555">
    <property type="term" value="P:cell wall organization"/>
    <property type="evidence" value="ECO:0007669"/>
    <property type="project" value="UniProtKB-KW"/>
</dbReference>
<dbReference type="PANTHER" id="PTHR21071:SF4">
    <property type="entry name" value="UDP-N-ACETYLENOLPYRUVOYLGLUCOSAMINE REDUCTASE"/>
    <property type="match status" value="1"/>
</dbReference>
<dbReference type="Gene3D" id="3.30.465.10">
    <property type="match status" value="1"/>
</dbReference>
<dbReference type="EC" id="1.3.1.98" evidence="16"/>
<dbReference type="InterPro" id="IPR036318">
    <property type="entry name" value="FAD-bd_PCMH-like_sf"/>
</dbReference>
<comment type="similarity">
    <text evidence="16">Belongs to the MurB family.</text>
</comment>
<sequence>MSIAELELLPGIKKNVPLAPYSTFRVGGNAKYFIEPVTREEIAHAFHVIRNTGLHYWILGGGSNILISDKGFDGVIVRPLNVGVQITSTQVIAEAATSLQQVIQKTVQANLSGLEHLMGIPGSLGGAIAGNAGTAKEWISSAVSHVVFAEQTGTIHTVPASECAFGYRTSRFKDTQDEIVLAAQFLLTSESRDKIRERTLRYIGRRTHQPSGSACAGCIFKNPPESPAGKLIEEAGLKGKRIGGAMVSDEHGNFIVNTGSATAEDIIILISYIKQQIRDRHGIQLKEEIKYVGF</sequence>
<dbReference type="PROSITE" id="PS51387">
    <property type="entry name" value="FAD_PCMH"/>
    <property type="match status" value="1"/>
</dbReference>